<gene>
    <name evidence="1" type="ORF">SAMN05421672_102144</name>
</gene>
<evidence type="ECO:0000313" key="2">
    <source>
        <dbReference type="Proteomes" id="UP000186079"/>
    </source>
</evidence>
<protein>
    <submittedName>
        <fullName evidence="1">GlcNAc-PI de-N-acetylase</fullName>
    </submittedName>
</protein>
<dbReference type="Pfam" id="PF02585">
    <property type="entry name" value="PIG-L"/>
    <property type="match status" value="1"/>
</dbReference>
<dbReference type="InterPro" id="IPR024078">
    <property type="entry name" value="LmbE-like_dom_sf"/>
</dbReference>
<organism evidence="1 2">
    <name type="scientific">Pseudomonas flexibilis</name>
    <dbReference type="NCBI Taxonomy" id="706570"/>
    <lineage>
        <taxon>Bacteria</taxon>
        <taxon>Pseudomonadati</taxon>
        <taxon>Pseudomonadota</taxon>
        <taxon>Gammaproteobacteria</taxon>
        <taxon>Pseudomonadales</taxon>
        <taxon>Pseudomonadaceae</taxon>
        <taxon>Pseudomonas</taxon>
    </lineage>
</organism>
<sequence length="242" mass="27729">MEMDMHSRNATKAPPWKAVGCHQLDRIPLIEFDTLLRPFQRAVILATHPFDEVLACGGLLQILSLRGHALQLISVTDEAYGPDDLPQGRSVAQALENSDSLRRLGIPPLQMKWVRGRFMPNQLRPDSLLDFLLRYLRPGDVVFAPWRLDGDPDRETVGRGAHAACEMLGTRLVEMPIQAWQWASGEDGNLPWRRSCKLVLDHPTLARKRHAIKFQTSGPMDWLAYRSDERWHLQLHYELFIL</sequence>
<accession>A0A1N6PFQ6</accession>
<dbReference type="Gene3D" id="3.40.50.10320">
    <property type="entry name" value="LmbE-like"/>
    <property type="match status" value="1"/>
</dbReference>
<dbReference type="AlphaFoldDB" id="A0A1N6PFQ6"/>
<reference evidence="1 2" key="1">
    <citation type="submission" date="2017-01" db="EMBL/GenBank/DDBJ databases">
        <authorList>
            <person name="Mah S.A."/>
            <person name="Swanson W.J."/>
            <person name="Moy G.W."/>
            <person name="Vacquier V.D."/>
        </authorList>
    </citation>
    <scope>NUCLEOTIDE SEQUENCE [LARGE SCALE GENOMIC DNA]</scope>
    <source>
        <strain evidence="1 2">ATCC 29606</strain>
    </source>
</reference>
<name>A0A1N6PFQ6_9PSED</name>
<dbReference type="Proteomes" id="UP000186079">
    <property type="component" value="Unassembled WGS sequence"/>
</dbReference>
<proteinExistence type="predicted"/>
<dbReference type="InterPro" id="IPR003737">
    <property type="entry name" value="GlcNAc_PI_deacetylase-related"/>
</dbReference>
<dbReference type="EMBL" id="FTMC01000002">
    <property type="protein sequence ID" value="SIQ03185.1"/>
    <property type="molecule type" value="Genomic_DNA"/>
</dbReference>
<evidence type="ECO:0000313" key="1">
    <source>
        <dbReference type="EMBL" id="SIQ03185.1"/>
    </source>
</evidence>
<dbReference type="SUPFAM" id="SSF102588">
    <property type="entry name" value="LmbE-like"/>
    <property type="match status" value="1"/>
</dbReference>